<evidence type="ECO:0000313" key="2">
    <source>
        <dbReference type="Proteomes" id="UP000268469"/>
    </source>
</evidence>
<evidence type="ECO:0000313" key="1">
    <source>
        <dbReference type="EMBL" id="RKX71597.1"/>
    </source>
</evidence>
<gene>
    <name evidence="1" type="ORF">DRP53_00920</name>
</gene>
<dbReference type="EMBL" id="QNBE01000005">
    <property type="protein sequence ID" value="RKX71597.1"/>
    <property type="molecule type" value="Genomic_DNA"/>
</dbReference>
<reference evidence="1 2" key="1">
    <citation type="submission" date="2018-06" db="EMBL/GenBank/DDBJ databases">
        <title>Extensive metabolic versatility and redundancy in microbially diverse, dynamic hydrothermal sediments.</title>
        <authorList>
            <person name="Dombrowski N."/>
            <person name="Teske A."/>
            <person name="Baker B.J."/>
        </authorList>
    </citation>
    <scope>NUCLEOTIDE SEQUENCE [LARGE SCALE GENOMIC DNA]</scope>
    <source>
        <strain evidence="1">B36_G15</strain>
    </source>
</reference>
<proteinExistence type="predicted"/>
<sequence length="487" mass="53228">MIIILFLQIGMATDFRMEFSYPMINLATLAPGFINPGEGKGLAGMVMNPASINDLGKGEVFLAFSPSISSSFNSSFTIPIEGLGSISDSIILPVDFTFRDHGHLDFVGMGLRREEWAFGLAFIRGDYLRLASNGEARLEAHHEIEFDDTLTHELIESLPAGEEIPVRISLSGSGAAGVIFSGYGQLQSQGIALAGGVHEAGLDLGLGLQVEPIRVEAHLDGNLSGGLDAAAQTKVSSEATEWRVDAQFDGEVYEDSLIFGTLDCLLKGIMVRFVTGIKKNFRFLDIGGCYQYLLPTTLKGHLDYYYQYPEDLPTIDIEGESLHVDTVNHRITGKGRIVIRKFPKIKEREHRELSHSFPHAHGLFLGVGLKLHILKLALFGGTIQIPDRSYLRTILGANLSLKIFIPIEGTIVYSYQGITVEDIPITSLPVVGINVGTNFKIRNLHIYLGGGVNTTQGAATLILPEMMEGKKTRENLVGVRFGLGYEF</sequence>
<comment type="caution">
    <text evidence="1">The sequence shown here is derived from an EMBL/GenBank/DDBJ whole genome shotgun (WGS) entry which is preliminary data.</text>
</comment>
<protein>
    <recommendedName>
        <fullName evidence="3">DUF5723 domain-containing protein</fullName>
    </recommendedName>
</protein>
<dbReference type="Proteomes" id="UP000268469">
    <property type="component" value="Unassembled WGS sequence"/>
</dbReference>
<name>A0A660SLH1_UNCW3</name>
<dbReference type="AlphaFoldDB" id="A0A660SLH1"/>
<accession>A0A660SLH1</accession>
<evidence type="ECO:0008006" key="3">
    <source>
        <dbReference type="Google" id="ProtNLM"/>
    </source>
</evidence>
<organism evidence="1 2">
    <name type="scientific">candidate division WOR-3 bacterium</name>
    <dbReference type="NCBI Taxonomy" id="2052148"/>
    <lineage>
        <taxon>Bacteria</taxon>
        <taxon>Bacteria division WOR-3</taxon>
    </lineage>
</organism>